<comment type="caution">
    <text evidence="1">The sequence shown here is derived from an EMBL/GenBank/DDBJ whole genome shotgun (WGS) entry which is preliminary data.</text>
</comment>
<dbReference type="EMBL" id="PVTF01000001">
    <property type="protein sequence ID" value="PRY46524.1"/>
    <property type="molecule type" value="Genomic_DNA"/>
</dbReference>
<evidence type="ECO:0000313" key="2">
    <source>
        <dbReference type="Proteomes" id="UP000239494"/>
    </source>
</evidence>
<dbReference type="RefSeq" id="WP_106185539.1">
    <property type="nucleotide sequence ID" value="NZ_PVTF01000001.1"/>
</dbReference>
<evidence type="ECO:0000313" key="1">
    <source>
        <dbReference type="EMBL" id="PRY46524.1"/>
    </source>
</evidence>
<name>A0A2T0TLD0_9PSEU</name>
<organism evidence="1 2">
    <name type="scientific">Umezawaea tangerina</name>
    <dbReference type="NCBI Taxonomy" id="84725"/>
    <lineage>
        <taxon>Bacteria</taxon>
        <taxon>Bacillati</taxon>
        <taxon>Actinomycetota</taxon>
        <taxon>Actinomycetes</taxon>
        <taxon>Pseudonocardiales</taxon>
        <taxon>Pseudonocardiaceae</taxon>
        <taxon>Umezawaea</taxon>
    </lineage>
</organism>
<accession>A0A2T0TLD0</accession>
<evidence type="ECO:0008006" key="3">
    <source>
        <dbReference type="Google" id="ProtNLM"/>
    </source>
</evidence>
<protein>
    <recommendedName>
        <fullName evidence="3">Phosphotransferase family enzyme</fullName>
    </recommendedName>
</protein>
<proteinExistence type="predicted"/>
<keyword evidence="2" id="KW-1185">Reference proteome</keyword>
<dbReference type="OrthoDB" id="115252at2"/>
<dbReference type="InterPro" id="IPR011009">
    <property type="entry name" value="Kinase-like_dom_sf"/>
</dbReference>
<dbReference type="AlphaFoldDB" id="A0A2T0TLD0"/>
<sequence>MNPWRRIPIDDEVLGRQRKVRGIRSSPRSRVWSAEFDGTPAVVKQAVGGPDAGERYEREVTALRLAARADPQLAPRLLGVQPDERIMVLERVPVRHRVSPSWVTYAEGLARLHRVTTAEDAGVLPAADVPTAADLAAFRRLCAEFGLTAPDDELDPLPERLSGGHQLVHGDPCVGNAIPVDGRAWFLDFEHAALGNGLTELAYLRIGFPTCWDTAVVPEAALAEAEAAYRALCPDQPGTVADHCVGWLLRGDALVERAHRDGRDHLGRLLVEDWKWGYVGARQRFAHRLGVVARITEPELAATSALAAALRERMTARWPEAAGPPRGVVQVLE</sequence>
<dbReference type="SUPFAM" id="SSF56112">
    <property type="entry name" value="Protein kinase-like (PK-like)"/>
    <property type="match status" value="1"/>
</dbReference>
<dbReference type="Gene3D" id="3.90.1200.10">
    <property type="match status" value="1"/>
</dbReference>
<reference evidence="1 2" key="1">
    <citation type="submission" date="2018-03" db="EMBL/GenBank/DDBJ databases">
        <title>Genomic Encyclopedia of Archaeal and Bacterial Type Strains, Phase II (KMG-II): from individual species to whole genera.</title>
        <authorList>
            <person name="Goeker M."/>
        </authorList>
    </citation>
    <scope>NUCLEOTIDE SEQUENCE [LARGE SCALE GENOMIC DNA]</scope>
    <source>
        <strain evidence="1 2">DSM 44720</strain>
    </source>
</reference>
<gene>
    <name evidence="1" type="ORF">CLV43_101800</name>
</gene>
<dbReference type="Proteomes" id="UP000239494">
    <property type="component" value="Unassembled WGS sequence"/>
</dbReference>